<feature type="region of interest" description="Disordered" evidence="1">
    <location>
        <begin position="360"/>
        <end position="390"/>
    </location>
</feature>
<dbReference type="InterPro" id="IPR019089">
    <property type="entry name" value="Cas_GSU0054"/>
</dbReference>
<proteinExistence type="predicted"/>
<accession>A0ABW2Y3I9</accession>
<comment type="caution">
    <text evidence="2">The sequence shown here is derived from an EMBL/GenBank/DDBJ whole genome shotgun (WGS) entry which is preliminary data.</text>
</comment>
<dbReference type="RefSeq" id="WP_131760073.1">
    <property type="nucleotide sequence ID" value="NZ_CAACUY010000101.1"/>
</dbReference>
<organism evidence="2 3">
    <name type="scientific">Actinomadura fibrosa</name>
    <dbReference type="NCBI Taxonomy" id="111802"/>
    <lineage>
        <taxon>Bacteria</taxon>
        <taxon>Bacillati</taxon>
        <taxon>Actinomycetota</taxon>
        <taxon>Actinomycetes</taxon>
        <taxon>Streptosporangiales</taxon>
        <taxon>Thermomonosporaceae</taxon>
        <taxon>Actinomadura</taxon>
    </lineage>
</organism>
<evidence type="ECO:0000256" key="1">
    <source>
        <dbReference type="SAM" id="MobiDB-lite"/>
    </source>
</evidence>
<dbReference type="NCBIfam" id="TIGR02165">
    <property type="entry name" value="cas5_6_GSU0054"/>
    <property type="match status" value="1"/>
</dbReference>
<feature type="compositionally biased region" description="Polar residues" evidence="1">
    <location>
        <begin position="362"/>
        <end position="376"/>
    </location>
</feature>
<name>A0ABW2Y3I9_9ACTN</name>
<evidence type="ECO:0000313" key="2">
    <source>
        <dbReference type="EMBL" id="MFD0692338.1"/>
    </source>
</evidence>
<dbReference type="EMBL" id="JBHTGP010000039">
    <property type="protein sequence ID" value="MFD0692338.1"/>
    <property type="molecule type" value="Genomic_DNA"/>
</dbReference>
<gene>
    <name evidence="2" type="primary">csb2</name>
    <name evidence="2" type="ORF">ACFQZM_48175</name>
</gene>
<reference evidence="3" key="1">
    <citation type="journal article" date="2019" name="Int. J. Syst. Evol. Microbiol.">
        <title>The Global Catalogue of Microorganisms (GCM) 10K type strain sequencing project: providing services to taxonomists for standard genome sequencing and annotation.</title>
        <authorList>
            <consortium name="The Broad Institute Genomics Platform"/>
            <consortium name="The Broad Institute Genome Sequencing Center for Infectious Disease"/>
            <person name="Wu L."/>
            <person name="Ma J."/>
        </authorList>
    </citation>
    <scope>NUCLEOTIDE SEQUENCE [LARGE SCALE GENOMIC DNA]</scope>
    <source>
        <strain evidence="3">JCM 9371</strain>
    </source>
</reference>
<sequence>MSVHLAFHFPWKRYHATPWGHYVNEGKVELPPSPWRILRALYSVWKLRAPDLDADTVHGLLHQLAVPPDYTLPPYRLSHTRHYLPDTQHRTGTPSTDLALDAFAILGGDATIGVHWPIDLPDHQHQALHRLAASLPYLGRADSLCEATLHTDNPHPTTPKTVPLLDGHAPHGMLNTQVLAPDLPLNLDALTAETTDTRRAKLLYPPGSRLLNYAVPAPEQPAPPHQRRTRTRTTATSLTTVRFSLHGTPQPRATDTIAVTDALRAATLKALGPTPGPSNLVGKDTHGQPLKGHQHAHYLGLTDNDTLTGLAIWAPGGLTDQELHALHNLAGRSISVPQGVRGPHNLQIRVNAYGEPDILPPQLTTPSTNWATSTPFVPNRWRPRSTTPDDHLTQEINRELAHRGITTTVKITELPSKHWVTYRRHRPTQHQRTNRASTTRSPHGLHLQFTQPIPGPLCLGELSHFGLGHFHNTNH</sequence>
<evidence type="ECO:0000313" key="3">
    <source>
        <dbReference type="Proteomes" id="UP001597063"/>
    </source>
</evidence>
<dbReference type="Proteomes" id="UP001597063">
    <property type="component" value="Unassembled WGS sequence"/>
</dbReference>
<protein>
    <submittedName>
        <fullName evidence="2">Type I-U CRISPR-associated protein Csb2</fullName>
    </submittedName>
</protein>
<keyword evidence="3" id="KW-1185">Reference proteome</keyword>